<dbReference type="EMBL" id="LR798334">
    <property type="protein sequence ID" value="CAB5224437.1"/>
    <property type="molecule type" value="Genomic_DNA"/>
</dbReference>
<sequence length="179" mass="20819">MDRIWKEIDGTDGRYSISNDGLVKANWSDVPRRNLKARVRIEKEKLLKAVVHTTGYHRVSLGRKNYRYVHRLAALAFIPNPEGLPQVDHIDGNRTNNCVTNLRWVSAKQNALYGGERHQWASQIEASQRRRLDDYRRTAYQELRAQGFSYRHIARLFNTSHSNVRIVLERAETNTSAHP</sequence>
<dbReference type="InterPro" id="IPR044925">
    <property type="entry name" value="His-Me_finger_sf"/>
</dbReference>
<protein>
    <submittedName>
        <fullName evidence="3">HNH nuclease</fullName>
    </submittedName>
</protein>
<dbReference type="InterPro" id="IPR003615">
    <property type="entry name" value="HNH_nuc"/>
</dbReference>
<dbReference type="Pfam" id="PF13392">
    <property type="entry name" value="HNH_3"/>
    <property type="match status" value="1"/>
</dbReference>
<dbReference type="Gene3D" id="3.90.75.20">
    <property type="match status" value="1"/>
</dbReference>
<accession>A0A6J7X5P2</accession>
<evidence type="ECO:0000259" key="1">
    <source>
        <dbReference type="Pfam" id="PF07463"/>
    </source>
</evidence>
<feature type="domain" description="HNH nuclease" evidence="2">
    <location>
        <begin position="67"/>
        <end position="111"/>
    </location>
</feature>
<dbReference type="Pfam" id="PF07463">
    <property type="entry name" value="NUMOD4"/>
    <property type="match status" value="1"/>
</dbReference>
<organism evidence="3">
    <name type="scientific">uncultured Caudovirales phage</name>
    <dbReference type="NCBI Taxonomy" id="2100421"/>
    <lineage>
        <taxon>Viruses</taxon>
        <taxon>Duplodnaviria</taxon>
        <taxon>Heunggongvirae</taxon>
        <taxon>Uroviricota</taxon>
        <taxon>Caudoviricetes</taxon>
        <taxon>Peduoviridae</taxon>
        <taxon>Maltschvirus</taxon>
        <taxon>Maltschvirus maltsch</taxon>
    </lineage>
</organism>
<proteinExistence type="predicted"/>
<evidence type="ECO:0000259" key="2">
    <source>
        <dbReference type="Pfam" id="PF13392"/>
    </source>
</evidence>
<gene>
    <name evidence="3" type="ORF">UFOVP735_78</name>
</gene>
<evidence type="ECO:0000313" key="3">
    <source>
        <dbReference type="EMBL" id="CAB5224437.1"/>
    </source>
</evidence>
<feature type="domain" description="NUMOD4" evidence="1">
    <location>
        <begin position="4"/>
        <end position="61"/>
    </location>
</feature>
<reference evidence="3" key="1">
    <citation type="submission" date="2020-05" db="EMBL/GenBank/DDBJ databases">
        <authorList>
            <person name="Chiriac C."/>
            <person name="Salcher M."/>
            <person name="Ghai R."/>
            <person name="Kavagutti S V."/>
        </authorList>
    </citation>
    <scope>NUCLEOTIDE SEQUENCE</scope>
</reference>
<dbReference type="SUPFAM" id="SSF54060">
    <property type="entry name" value="His-Me finger endonucleases"/>
    <property type="match status" value="1"/>
</dbReference>
<dbReference type="InterPro" id="IPR010902">
    <property type="entry name" value="NUMOD4"/>
</dbReference>
<name>A0A6J7X5P2_9CAUD</name>
<dbReference type="GO" id="GO:0016788">
    <property type="term" value="F:hydrolase activity, acting on ester bonds"/>
    <property type="evidence" value="ECO:0007669"/>
    <property type="project" value="InterPro"/>
</dbReference>